<evidence type="ECO:0000259" key="1">
    <source>
        <dbReference type="Pfam" id="PF14534"/>
    </source>
</evidence>
<dbReference type="GO" id="GO:0004523">
    <property type="term" value="F:RNA-DNA hybrid ribonuclease activity"/>
    <property type="evidence" value="ECO:0007669"/>
    <property type="project" value="UniProtKB-EC"/>
</dbReference>
<dbReference type="Pfam" id="PF14534">
    <property type="entry name" value="DUF4440"/>
    <property type="match status" value="1"/>
</dbReference>
<dbReference type="AlphaFoldDB" id="A0A7W7RDV0"/>
<dbReference type="InterPro" id="IPR027843">
    <property type="entry name" value="DUF4440"/>
</dbReference>
<accession>A0A7W7RDV0</accession>
<keyword evidence="3" id="KW-1185">Reference proteome</keyword>
<evidence type="ECO:0000313" key="2">
    <source>
        <dbReference type="EMBL" id="MBB4930187.1"/>
    </source>
</evidence>
<dbReference type="EMBL" id="JACHJT010000001">
    <property type="protein sequence ID" value="MBB4930187.1"/>
    <property type="molecule type" value="Genomic_DNA"/>
</dbReference>
<dbReference type="EC" id="3.1.26.4" evidence="2"/>
<sequence>MADDSAFDTVIAGELRLLDPEVRRDADAVRALLHEDFREFGASGTRWDRRSVVRATRSDTAERSTAEGLHPVRLGPDAVLLTYTARRARSASLRTSVWVRSGGQWRLLHHQGTPLPGPPH</sequence>
<organism evidence="2 3">
    <name type="scientific">Lipingzhangella halophila</name>
    <dbReference type="NCBI Taxonomy" id="1783352"/>
    <lineage>
        <taxon>Bacteria</taxon>
        <taxon>Bacillati</taxon>
        <taxon>Actinomycetota</taxon>
        <taxon>Actinomycetes</taxon>
        <taxon>Streptosporangiales</taxon>
        <taxon>Nocardiopsidaceae</taxon>
        <taxon>Lipingzhangella</taxon>
    </lineage>
</organism>
<evidence type="ECO:0000313" key="3">
    <source>
        <dbReference type="Proteomes" id="UP000523007"/>
    </source>
</evidence>
<comment type="caution">
    <text evidence="2">The sequence shown here is derived from an EMBL/GenBank/DDBJ whole genome shotgun (WGS) entry which is preliminary data.</text>
</comment>
<name>A0A7W7RDV0_9ACTN</name>
<reference evidence="2 3" key="1">
    <citation type="submission" date="2020-08" db="EMBL/GenBank/DDBJ databases">
        <title>Sequencing the genomes of 1000 actinobacteria strains.</title>
        <authorList>
            <person name="Klenk H.-P."/>
        </authorList>
    </citation>
    <scope>NUCLEOTIDE SEQUENCE [LARGE SCALE GENOMIC DNA]</scope>
    <source>
        <strain evidence="2 3">DSM 102030</strain>
    </source>
</reference>
<dbReference type="Gene3D" id="3.10.450.50">
    <property type="match status" value="1"/>
</dbReference>
<protein>
    <submittedName>
        <fullName evidence="2">Ribonuclease HI</fullName>
        <ecNumber evidence="2">3.1.26.4</ecNumber>
    </submittedName>
</protein>
<dbReference type="SUPFAM" id="SSF54427">
    <property type="entry name" value="NTF2-like"/>
    <property type="match status" value="1"/>
</dbReference>
<keyword evidence="2" id="KW-0378">Hydrolase</keyword>
<gene>
    <name evidence="2" type="ORF">F4561_001007</name>
</gene>
<dbReference type="RefSeq" id="WP_184575210.1">
    <property type="nucleotide sequence ID" value="NZ_JACHJT010000001.1"/>
</dbReference>
<feature type="domain" description="DUF4440" evidence="1">
    <location>
        <begin position="14"/>
        <end position="107"/>
    </location>
</feature>
<dbReference type="Proteomes" id="UP000523007">
    <property type="component" value="Unassembled WGS sequence"/>
</dbReference>
<dbReference type="InterPro" id="IPR032710">
    <property type="entry name" value="NTF2-like_dom_sf"/>
</dbReference>
<proteinExistence type="predicted"/>